<dbReference type="OrthoDB" id="1551090at2"/>
<evidence type="ECO:0000313" key="3">
    <source>
        <dbReference type="Proteomes" id="UP000050378"/>
    </source>
</evidence>
<dbReference type="EMBL" id="LJTC01000002">
    <property type="protein sequence ID" value="KPM85062.1"/>
    <property type="molecule type" value="Genomic_DNA"/>
</dbReference>
<organism evidence="2 3">
    <name type="scientific">Pseudoalteromonas lipolytica</name>
    <dbReference type="NCBI Taxonomy" id="570156"/>
    <lineage>
        <taxon>Bacteria</taxon>
        <taxon>Pseudomonadati</taxon>
        <taxon>Pseudomonadota</taxon>
        <taxon>Gammaproteobacteria</taxon>
        <taxon>Alteromonadales</taxon>
        <taxon>Pseudoalteromonadaceae</taxon>
        <taxon>Pseudoalteromonas</taxon>
    </lineage>
</organism>
<feature type="transmembrane region" description="Helical" evidence="1">
    <location>
        <begin position="114"/>
        <end position="132"/>
    </location>
</feature>
<accession>A0A0P7E5P8</accession>
<feature type="transmembrane region" description="Helical" evidence="1">
    <location>
        <begin position="19"/>
        <end position="39"/>
    </location>
</feature>
<gene>
    <name evidence="2" type="ORF">AOG27_04675</name>
</gene>
<protein>
    <submittedName>
        <fullName evidence="2">Uncharacterized protein</fullName>
    </submittedName>
</protein>
<comment type="caution">
    <text evidence="2">The sequence shown here is derived from an EMBL/GenBank/DDBJ whole genome shotgun (WGS) entry which is preliminary data.</text>
</comment>
<feature type="transmembrane region" description="Helical" evidence="1">
    <location>
        <begin position="45"/>
        <end position="64"/>
    </location>
</feature>
<feature type="transmembrane region" description="Helical" evidence="1">
    <location>
        <begin position="84"/>
        <end position="102"/>
    </location>
</feature>
<sequence length="142" mass="15905">MNQTGLTFKQRNKQNTLNLAKWTSAWVITLAIASFGPHFLWQEQAIFSVVAILINVVVGIMMILSNKRQLQGMDELQQRMHLNAMAITLGASLVFGLAYSVVQSSGLISFKEDISHLVLFMGLTYLVSLLMMNKQLNDEGEE</sequence>
<dbReference type="Proteomes" id="UP000050378">
    <property type="component" value="Unassembled WGS sequence"/>
</dbReference>
<dbReference type="STRING" id="570156.AOG27_04675"/>
<keyword evidence="1" id="KW-0472">Membrane</keyword>
<dbReference type="PATRIC" id="fig|570156.3.peg.923"/>
<evidence type="ECO:0000256" key="1">
    <source>
        <dbReference type="SAM" id="Phobius"/>
    </source>
</evidence>
<name>A0A0P7E5P8_9GAMM</name>
<keyword evidence="1" id="KW-1133">Transmembrane helix</keyword>
<proteinExistence type="predicted"/>
<dbReference type="AlphaFoldDB" id="A0A0P7E5P8"/>
<evidence type="ECO:0000313" key="2">
    <source>
        <dbReference type="EMBL" id="KPM85062.1"/>
    </source>
</evidence>
<reference evidence="2 3" key="1">
    <citation type="submission" date="2015-09" db="EMBL/GenBank/DDBJ databases">
        <title>Draft Genome Sequence of Pseudoalteromonas lipolytica UCD-48B.</title>
        <authorList>
            <person name="Krusor M."/>
            <person name="Coil D.A."/>
            <person name="Lang J.M."/>
            <person name="Eisen J.A."/>
            <person name="Alexiev A."/>
        </authorList>
    </citation>
    <scope>NUCLEOTIDE SEQUENCE [LARGE SCALE GENOMIC DNA]</scope>
    <source>
        <strain evidence="2 3">UCD-48B</strain>
    </source>
</reference>
<dbReference type="RefSeq" id="WP_054551821.1">
    <property type="nucleotide sequence ID" value="NZ_LJTC01000002.1"/>
</dbReference>
<keyword evidence="1" id="KW-0812">Transmembrane</keyword>